<dbReference type="RefSeq" id="WP_265560425.1">
    <property type="nucleotide sequence ID" value="NZ_CP092471.1"/>
</dbReference>
<dbReference type="InterPro" id="IPR025877">
    <property type="entry name" value="MobA-like_NTP_Trfase"/>
</dbReference>
<accession>A0ABY5T4P0</accession>
<protein>
    <submittedName>
        <fullName evidence="3">Nucleotidyltransferase family protein</fullName>
    </submittedName>
</protein>
<dbReference type="Proteomes" id="UP001065265">
    <property type="component" value="Chromosome"/>
</dbReference>
<dbReference type="PANTHER" id="PTHR43777:SF1">
    <property type="entry name" value="MOLYBDENUM COFACTOR CYTIDYLYLTRANSFERASE"/>
    <property type="match status" value="1"/>
</dbReference>
<evidence type="ECO:0000313" key="3">
    <source>
        <dbReference type="EMBL" id="UVI40291.1"/>
    </source>
</evidence>
<dbReference type="EMBL" id="CP092471">
    <property type="protein sequence ID" value="UVI40291.1"/>
    <property type="molecule type" value="Genomic_DNA"/>
</dbReference>
<keyword evidence="4" id="KW-1185">Reference proteome</keyword>
<dbReference type="PANTHER" id="PTHR43777">
    <property type="entry name" value="MOLYBDENUM COFACTOR CYTIDYLYLTRANSFERASE"/>
    <property type="match status" value="1"/>
</dbReference>
<dbReference type="Gene3D" id="3.90.550.10">
    <property type="entry name" value="Spore Coat Polysaccharide Biosynthesis Protein SpsA, Chain A"/>
    <property type="match status" value="1"/>
</dbReference>
<evidence type="ECO:0000256" key="1">
    <source>
        <dbReference type="ARBA" id="ARBA00022842"/>
    </source>
</evidence>
<name>A0ABY5T4P0_9SPHN</name>
<organism evidence="3 4">
    <name type="scientific">Qipengyuania spongiae</name>
    <dbReference type="NCBI Taxonomy" id="2909673"/>
    <lineage>
        <taxon>Bacteria</taxon>
        <taxon>Pseudomonadati</taxon>
        <taxon>Pseudomonadota</taxon>
        <taxon>Alphaproteobacteria</taxon>
        <taxon>Sphingomonadales</taxon>
        <taxon>Erythrobacteraceae</taxon>
        <taxon>Qipengyuania</taxon>
    </lineage>
</organism>
<reference evidence="3" key="1">
    <citation type="submission" date="2022-02" db="EMBL/GenBank/DDBJ databases">
        <title>Qipengyuania spongiae sp. nov., isolated from marine sponge.</title>
        <authorList>
            <person name="Li Z."/>
            <person name="Zhang M."/>
        </authorList>
    </citation>
    <scope>NUCLEOTIDE SEQUENCE</scope>
    <source>
        <strain evidence="3">PHS-Z21</strain>
    </source>
</reference>
<proteinExistence type="predicted"/>
<evidence type="ECO:0000313" key="4">
    <source>
        <dbReference type="Proteomes" id="UP001065265"/>
    </source>
</evidence>
<sequence>MPPPDILAGCHAIILAAGAGTRFDGAKLLAPLGDRPLIGWAVAAALASRVESVTVVLGARADRVLAALDAFSDTRLRSMVCEGWAEGLSASLRCGLAALPADVRAAAIFLGDMPRCRAAVADAMLMRVLAGAPAAMPEFAGQPGHPVAIAPQLFGALRNLTGDRGARAVLEATPGAVRVPLDDHGCIEDVDARNDLQRLARSRS</sequence>
<dbReference type="Pfam" id="PF12804">
    <property type="entry name" value="NTP_transf_3"/>
    <property type="match status" value="1"/>
</dbReference>
<dbReference type="SUPFAM" id="SSF53448">
    <property type="entry name" value="Nucleotide-diphospho-sugar transferases"/>
    <property type="match status" value="1"/>
</dbReference>
<evidence type="ECO:0000259" key="2">
    <source>
        <dbReference type="Pfam" id="PF12804"/>
    </source>
</evidence>
<keyword evidence="1" id="KW-0460">Magnesium</keyword>
<dbReference type="CDD" id="cd04182">
    <property type="entry name" value="GT_2_like_f"/>
    <property type="match status" value="1"/>
</dbReference>
<dbReference type="InterPro" id="IPR029044">
    <property type="entry name" value="Nucleotide-diphossugar_trans"/>
</dbReference>
<feature type="domain" description="MobA-like NTP transferase" evidence="2">
    <location>
        <begin position="12"/>
        <end position="173"/>
    </location>
</feature>
<gene>
    <name evidence="3" type="ORF">L1F33_04940</name>
</gene>